<accession>A0ABP6UWG8</accession>
<evidence type="ECO:0000313" key="1">
    <source>
        <dbReference type="EMBL" id="GAA3521476.1"/>
    </source>
</evidence>
<dbReference type="InterPro" id="IPR023393">
    <property type="entry name" value="START-like_dom_sf"/>
</dbReference>
<comment type="caution">
    <text evidence="1">The sequence shown here is derived from an EMBL/GenBank/DDBJ whole genome shotgun (WGS) entry which is preliminary data.</text>
</comment>
<organism evidence="1 2">
    <name type="scientific">Aquimarina addita</name>
    <dbReference type="NCBI Taxonomy" id="870485"/>
    <lineage>
        <taxon>Bacteria</taxon>
        <taxon>Pseudomonadati</taxon>
        <taxon>Bacteroidota</taxon>
        <taxon>Flavobacteriia</taxon>
        <taxon>Flavobacteriales</taxon>
        <taxon>Flavobacteriaceae</taxon>
        <taxon>Aquimarina</taxon>
    </lineage>
</organism>
<dbReference type="RefSeq" id="WP_344930484.1">
    <property type="nucleotide sequence ID" value="NZ_BAABCW010000026.1"/>
</dbReference>
<dbReference type="EMBL" id="BAABCW010000026">
    <property type="protein sequence ID" value="GAA3521476.1"/>
    <property type="molecule type" value="Genomic_DNA"/>
</dbReference>
<sequence>MTSSKKQTNYHFQYSILINNSQQKVWEFLTNVNRWKEWDTELADSHLLRKFSLNAKGILKPKKGPTLKFYISELIVNKSYTFVTKMPIGTLEIKRILINKGNQIEFTDDVKFTGFLKRVFGCILGSGFRAVLPEVMKNFKMLAEQE</sequence>
<dbReference type="Proteomes" id="UP001500459">
    <property type="component" value="Unassembled WGS sequence"/>
</dbReference>
<evidence type="ECO:0000313" key="2">
    <source>
        <dbReference type="Proteomes" id="UP001500459"/>
    </source>
</evidence>
<evidence type="ECO:0008006" key="3">
    <source>
        <dbReference type="Google" id="ProtNLM"/>
    </source>
</evidence>
<proteinExistence type="predicted"/>
<protein>
    <recommendedName>
        <fullName evidence="3">Polyketide cyclase</fullName>
    </recommendedName>
</protein>
<dbReference type="SUPFAM" id="SSF55961">
    <property type="entry name" value="Bet v1-like"/>
    <property type="match status" value="1"/>
</dbReference>
<gene>
    <name evidence="1" type="ORF">GCM10022393_39840</name>
</gene>
<reference evidence="2" key="1">
    <citation type="journal article" date="2019" name="Int. J. Syst. Evol. Microbiol.">
        <title>The Global Catalogue of Microorganisms (GCM) 10K type strain sequencing project: providing services to taxonomists for standard genome sequencing and annotation.</title>
        <authorList>
            <consortium name="The Broad Institute Genomics Platform"/>
            <consortium name="The Broad Institute Genome Sequencing Center for Infectious Disease"/>
            <person name="Wu L."/>
            <person name="Ma J."/>
        </authorList>
    </citation>
    <scope>NUCLEOTIDE SEQUENCE [LARGE SCALE GENOMIC DNA]</scope>
    <source>
        <strain evidence="2">JCM 17106</strain>
    </source>
</reference>
<name>A0ABP6UWG8_9FLAO</name>
<dbReference type="Gene3D" id="3.30.530.20">
    <property type="match status" value="1"/>
</dbReference>
<keyword evidence="2" id="KW-1185">Reference proteome</keyword>